<dbReference type="AlphaFoldDB" id="A0A1M5GL11"/>
<gene>
    <name evidence="2" type="ORF">SAMN05443575_1211</name>
</gene>
<dbReference type="STRING" id="1206085.SAMN05443575_1211"/>
<keyword evidence="3" id="KW-1185">Reference proteome</keyword>
<name>A0A1M5GL11_9ACTN</name>
<organism evidence="2 3">
    <name type="scientific">Jatrophihabitans endophyticus</name>
    <dbReference type="NCBI Taxonomy" id="1206085"/>
    <lineage>
        <taxon>Bacteria</taxon>
        <taxon>Bacillati</taxon>
        <taxon>Actinomycetota</taxon>
        <taxon>Actinomycetes</taxon>
        <taxon>Jatrophihabitantales</taxon>
        <taxon>Jatrophihabitantaceae</taxon>
        <taxon>Jatrophihabitans</taxon>
    </lineage>
</organism>
<protein>
    <submittedName>
        <fullName evidence="2">Bacteriocin biosynthesis cyclodehydratase domain-containing protein</fullName>
    </submittedName>
</protein>
<feature type="region of interest" description="Disordered" evidence="1">
    <location>
        <begin position="39"/>
        <end position="66"/>
    </location>
</feature>
<dbReference type="Proteomes" id="UP000186132">
    <property type="component" value="Unassembled WGS sequence"/>
</dbReference>
<dbReference type="RefSeq" id="WP_073387573.1">
    <property type="nucleotide sequence ID" value="NZ_FQVU01000002.1"/>
</dbReference>
<dbReference type="Gene3D" id="3.40.50.720">
    <property type="entry name" value="NAD(P)-binding Rossmann-like Domain"/>
    <property type="match status" value="1"/>
</dbReference>
<dbReference type="EMBL" id="FQVU01000002">
    <property type="protein sequence ID" value="SHG04397.1"/>
    <property type="molecule type" value="Genomic_DNA"/>
</dbReference>
<sequence>MLLPSVRLVETPDSMHFFDGRRLVSLQVDDAARSAVRRALERQHPVAPVPPAHLEHAPSPSGDDVDDARRLLTDLDLAVPDGGMPWHGEIGADYAATTAFGATSPRGAADRLATTTVNVLSDDAAALAAMLAESGLRCRVLDGPAAIASLDAAHDVVLATDSDDTPTRTLREVNAACLAARVAWLPITAYDGAVLHVGPLVVPGATACFECTVRRRAANTEYADLYDGVVSAVAAAPTPRALRAWSYAVASLCLLHWIGNRDQHLPGQLLTLDPAGMALRQARVFRVPRCVACAGPDYTVAAAPWELARDH</sequence>
<proteinExistence type="predicted"/>
<reference evidence="2 3" key="1">
    <citation type="submission" date="2016-11" db="EMBL/GenBank/DDBJ databases">
        <authorList>
            <person name="Jaros S."/>
            <person name="Januszkiewicz K."/>
            <person name="Wedrychowicz H."/>
        </authorList>
    </citation>
    <scope>NUCLEOTIDE SEQUENCE [LARGE SCALE GENOMIC DNA]</scope>
    <source>
        <strain evidence="2 3">DSM 45627</strain>
    </source>
</reference>
<evidence type="ECO:0000313" key="3">
    <source>
        <dbReference type="Proteomes" id="UP000186132"/>
    </source>
</evidence>
<dbReference type="SUPFAM" id="SSF69572">
    <property type="entry name" value="Activating enzymes of the ubiquitin-like proteins"/>
    <property type="match status" value="1"/>
</dbReference>
<dbReference type="GO" id="GO:0008641">
    <property type="term" value="F:ubiquitin-like modifier activating enzyme activity"/>
    <property type="evidence" value="ECO:0007669"/>
    <property type="project" value="InterPro"/>
</dbReference>
<accession>A0A1M5GL11</accession>
<dbReference type="InterPro" id="IPR035985">
    <property type="entry name" value="Ubiquitin-activating_enz"/>
</dbReference>
<dbReference type="NCBIfam" id="TIGR03882">
    <property type="entry name" value="cyclo_dehyd_2"/>
    <property type="match status" value="1"/>
</dbReference>
<evidence type="ECO:0000256" key="1">
    <source>
        <dbReference type="SAM" id="MobiDB-lite"/>
    </source>
</evidence>
<evidence type="ECO:0000313" key="2">
    <source>
        <dbReference type="EMBL" id="SHG04397.1"/>
    </source>
</evidence>
<dbReference type="OrthoDB" id="2973590at2"/>
<dbReference type="InterPro" id="IPR022291">
    <property type="entry name" value="Bacteriocin_synth_cyclodeHase"/>
</dbReference>